<evidence type="ECO:0000259" key="8">
    <source>
        <dbReference type="PROSITE" id="PS50111"/>
    </source>
</evidence>
<feature type="domain" description="HAMP" evidence="10">
    <location>
        <begin position="210"/>
        <end position="263"/>
    </location>
</feature>
<dbReference type="GO" id="GO:0004888">
    <property type="term" value="F:transmembrane signaling receptor activity"/>
    <property type="evidence" value="ECO:0007669"/>
    <property type="project" value="InterPro"/>
</dbReference>
<dbReference type="GO" id="GO:0006935">
    <property type="term" value="P:chemotaxis"/>
    <property type="evidence" value="ECO:0007669"/>
    <property type="project" value="InterPro"/>
</dbReference>
<keyword evidence="3 5" id="KW-0807">Transducer</keyword>
<evidence type="ECO:0000256" key="5">
    <source>
        <dbReference type="PROSITE-ProRule" id="PRU00284"/>
    </source>
</evidence>
<organism evidence="11 12">
    <name type="scientific">Methylobacterium nonmethylotrophicum</name>
    <dbReference type="NCBI Taxonomy" id="1141884"/>
    <lineage>
        <taxon>Bacteria</taxon>
        <taxon>Pseudomonadati</taxon>
        <taxon>Pseudomonadota</taxon>
        <taxon>Alphaproteobacteria</taxon>
        <taxon>Hyphomicrobiales</taxon>
        <taxon>Methylobacteriaceae</taxon>
        <taxon>Methylobacterium</taxon>
    </lineage>
</organism>
<evidence type="ECO:0000259" key="10">
    <source>
        <dbReference type="PROSITE" id="PS50885"/>
    </source>
</evidence>
<dbReference type="Pfam" id="PF12729">
    <property type="entry name" value="4HB_MCP_1"/>
    <property type="match status" value="1"/>
</dbReference>
<dbReference type="Gene3D" id="6.10.340.10">
    <property type="match status" value="1"/>
</dbReference>
<dbReference type="SMART" id="SM00304">
    <property type="entry name" value="HAMP"/>
    <property type="match status" value="1"/>
</dbReference>
<name>A0A4Z0NVA8_9HYPH</name>
<dbReference type="PRINTS" id="PR00260">
    <property type="entry name" value="CHEMTRNSDUCR"/>
</dbReference>
<dbReference type="InterPro" id="IPR004090">
    <property type="entry name" value="Chemotax_Me-accpt_rcpt"/>
</dbReference>
<dbReference type="PANTHER" id="PTHR32089:SF112">
    <property type="entry name" value="LYSOZYME-LIKE PROTEIN-RELATED"/>
    <property type="match status" value="1"/>
</dbReference>
<dbReference type="GO" id="GO:0007165">
    <property type="term" value="P:signal transduction"/>
    <property type="evidence" value="ECO:0007669"/>
    <property type="project" value="UniProtKB-KW"/>
</dbReference>
<evidence type="ECO:0000259" key="9">
    <source>
        <dbReference type="PROSITE" id="PS50192"/>
    </source>
</evidence>
<keyword evidence="12" id="KW-1185">Reference proteome</keyword>
<dbReference type="SUPFAM" id="SSF58104">
    <property type="entry name" value="Methyl-accepting chemotaxis protein (MCP) signaling domain"/>
    <property type="match status" value="1"/>
</dbReference>
<dbReference type="SMART" id="SM00283">
    <property type="entry name" value="MA"/>
    <property type="match status" value="1"/>
</dbReference>
<evidence type="ECO:0000256" key="4">
    <source>
        <dbReference type="ARBA" id="ARBA00029447"/>
    </source>
</evidence>
<dbReference type="GO" id="GO:0005886">
    <property type="term" value="C:plasma membrane"/>
    <property type="evidence" value="ECO:0007669"/>
    <property type="project" value="UniProtKB-SubCell"/>
</dbReference>
<feature type="coiled-coil region" evidence="6">
    <location>
        <begin position="247"/>
        <end position="281"/>
    </location>
</feature>
<dbReference type="PROSITE" id="PS50885">
    <property type="entry name" value="HAMP"/>
    <property type="match status" value="1"/>
</dbReference>
<dbReference type="InterPro" id="IPR000727">
    <property type="entry name" value="T_SNARE_dom"/>
</dbReference>
<evidence type="ECO:0000313" key="12">
    <source>
        <dbReference type="Proteomes" id="UP000297535"/>
    </source>
</evidence>
<keyword evidence="2" id="KW-1003">Cell membrane</keyword>
<comment type="similarity">
    <text evidence="4">Belongs to the methyl-accepting chemotaxis (MCP) protein family.</text>
</comment>
<evidence type="ECO:0000256" key="3">
    <source>
        <dbReference type="ARBA" id="ARBA00023224"/>
    </source>
</evidence>
<proteinExistence type="inferred from homology"/>
<dbReference type="InterPro" id="IPR024478">
    <property type="entry name" value="HlyB_4HB_MCP"/>
</dbReference>
<dbReference type="InterPro" id="IPR004089">
    <property type="entry name" value="MCPsignal_dom"/>
</dbReference>
<dbReference type="InterPro" id="IPR003660">
    <property type="entry name" value="HAMP_dom"/>
</dbReference>
<evidence type="ECO:0000313" key="11">
    <source>
        <dbReference type="EMBL" id="TGE01000.1"/>
    </source>
</evidence>
<dbReference type="PROSITE" id="PS50192">
    <property type="entry name" value="T_SNARE"/>
    <property type="match status" value="1"/>
</dbReference>
<keyword evidence="7" id="KW-1133">Transmembrane helix</keyword>
<accession>A0A4Z0NVA8</accession>
<sequence>MGHDMNSKLSRVLSGLILLLTAGILAQGVLGMLRLRAVNANALELSENWMPSVRELGDVKYRITRLRLADARYVTAIEPVDELDAVSTRRLKDVEAAMVRYEPLISSDEERALWSAFQQQWAGYLAMRAKIVAAARTKNQAALNDLFQTSRRTFDQALETLDRDLSLNVSGGEQARRAAADTYARGLWLTGLLACAALAAGLAGIAYVVAGVTRPIGRLIRRMHALAAGDVTTPVPYTARTNEIGAIAAALEASRETLIRIRQLEDETRLARASAEEQRRAGMRQMAEGFESAVGGIVTLVSSAATELQATAGQMTATAAGTATQSGAVAAAAEEAAANVNAVAAAAEELGASVEEIGRRVRGSAGLAQHAVAEADQTARLVHVMKTTSGRIGEMVGLISTIARQTNLLALNATIEAARAGEAGRGFAVVAAEVKDLSTQTARATEEIAGQIGEIQGVTDEAVTAIGQITARIREIDAMAASIADAVAQQGGATQEIVRNVAQAATGASAVTRTITGVAKASEETGAAASEVLASSSELSRQSEHLSSEVQRFLATVRAA</sequence>
<dbReference type="EMBL" id="SRLB01000004">
    <property type="protein sequence ID" value="TGE01000.1"/>
    <property type="molecule type" value="Genomic_DNA"/>
</dbReference>
<evidence type="ECO:0000256" key="2">
    <source>
        <dbReference type="ARBA" id="ARBA00022519"/>
    </source>
</evidence>
<reference evidence="11 12" key="1">
    <citation type="submission" date="2019-04" db="EMBL/GenBank/DDBJ databases">
        <authorList>
            <person name="Feng G."/>
            <person name="Zhu H."/>
        </authorList>
    </citation>
    <scope>NUCLEOTIDE SEQUENCE [LARGE SCALE GENOMIC DNA]</scope>
    <source>
        <strain evidence="11 12">6HR-1</strain>
    </source>
</reference>
<dbReference type="CDD" id="cd06225">
    <property type="entry name" value="HAMP"/>
    <property type="match status" value="1"/>
</dbReference>
<comment type="subcellular location">
    <subcellularLocation>
        <location evidence="1">Cell inner membrane</location>
        <topology evidence="1">Multi-pass membrane protein</topology>
    </subcellularLocation>
</comment>
<feature type="transmembrane region" description="Helical" evidence="7">
    <location>
        <begin position="187"/>
        <end position="213"/>
    </location>
</feature>
<keyword evidence="7" id="KW-0472">Membrane</keyword>
<evidence type="ECO:0000256" key="1">
    <source>
        <dbReference type="ARBA" id="ARBA00004429"/>
    </source>
</evidence>
<dbReference type="Pfam" id="PF00672">
    <property type="entry name" value="HAMP"/>
    <property type="match status" value="1"/>
</dbReference>
<keyword evidence="7" id="KW-0812">Transmembrane</keyword>
<feature type="domain" description="Methyl-accepting transducer" evidence="8">
    <location>
        <begin position="304"/>
        <end position="540"/>
    </location>
</feature>
<dbReference type="Pfam" id="PF00015">
    <property type="entry name" value="MCPsignal"/>
    <property type="match status" value="1"/>
</dbReference>
<keyword evidence="2" id="KW-0997">Cell inner membrane</keyword>
<dbReference type="PROSITE" id="PS50111">
    <property type="entry name" value="CHEMOTAXIS_TRANSDUC_2"/>
    <property type="match status" value="1"/>
</dbReference>
<comment type="caution">
    <text evidence="11">The sequence shown here is derived from an EMBL/GenBank/DDBJ whole genome shotgun (WGS) entry which is preliminary data.</text>
</comment>
<evidence type="ECO:0000256" key="6">
    <source>
        <dbReference type="SAM" id="Coils"/>
    </source>
</evidence>
<dbReference type="Gene3D" id="1.10.287.950">
    <property type="entry name" value="Methyl-accepting chemotaxis protein"/>
    <property type="match status" value="1"/>
</dbReference>
<dbReference type="PANTHER" id="PTHR32089">
    <property type="entry name" value="METHYL-ACCEPTING CHEMOTAXIS PROTEIN MCPB"/>
    <property type="match status" value="1"/>
</dbReference>
<evidence type="ECO:0000256" key="7">
    <source>
        <dbReference type="SAM" id="Phobius"/>
    </source>
</evidence>
<dbReference type="Proteomes" id="UP000297535">
    <property type="component" value="Unassembled WGS sequence"/>
</dbReference>
<gene>
    <name evidence="11" type="ORF">EU555_05155</name>
</gene>
<dbReference type="AlphaFoldDB" id="A0A4Z0NVA8"/>
<feature type="domain" description="T-SNARE coiled-coil homology" evidence="9">
    <location>
        <begin position="456"/>
        <end position="518"/>
    </location>
</feature>
<keyword evidence="6" id="KW-0175">Coiled coil</keyword>
<protein>
    <submittedName>
        <fullName evidence="11">Methyl-accepting chemotaxis protein</fullName>
    </submittedName>
</protein>
<dbReference type="OrthoDB" id="3289104at2"/>